<comment type="subcellular location">
    <subcellularLocation>
        <location evidence="1">Cell envelope</location>
    </subcellularLocation>
</comment>
<dbReference type="AlphaFoldDB" id="A0A1S7LDH0"/>
<protein>
    <submittedName>
        <fullName evidence="3">Uncharacterized protein</fullName>
    </submittedName>
</protein>
<gene>
    <name evidence="3" type="ORF">MAGMO_0240</name>
</gene>
<organism evidence="3">
    <name type="scientific">Magnetococcus massalia (strain MO-1)</name>
    <dbReference type="NCBI Taxonomy" id="451514"/>
    <lineage>
        <taxon>Bacteria</taxon>
        <taxon>Pseudomonadati</taxon>
        <taxon>Pseudomonadota</taxon>
        <taxon>Magnetococcia</taxon>
        <taxon>Magnetococcales</taxon>
        <taxon>Magnetococcaceae</taxon>
        <taxon>Magnetococcus</taxon>
    </lineage>
</organism>
<proteinExistence type="predicted"/>
<dbReference type="EMBL" id="LO017727">
    <property type="protein sequence ID" value="CRH04453.1"/>
    <property type="molecule type" value="Genomic_DNA"/>
</dbReference>
<dbReference type="InterPro" id="IPR029016">
    <property type="entry name" value="GAF-like_dom_sf"/>
</dbReference>
<dbReference type="GO" id="GO:0030313">
    <property type="term" value="C:cell envelope"/>
    <property type="evidence" value="ECO:0007669"/>
    <property type="project" value="UniProtKB-SubCell"/>
</dbReference>
<dbReference type="SUPFAM" id="SSF55781">
    <property type="entry name" value="GAF domain-like"/>
    <property type="match status" value="1"/>
</dbReference>
<dbReference type="PANTHER" id="PTHR32347">
    <property type="entry name" value="EFFLUX SYSTEM COMPONENT YKNX-RELATED"/>
    <property type="match status" value="1"/>
</dbReference>
<dbReference type="Gene3D" id="1.10.287.470">
    <property type="entry name" value="Helix hairpin bin"/>
    <property type="match status" value="1"/>
</dbReference>
<dbReference type="SUPFAM" id="SSF111369">
    <property type="entry name" value="HlyD-like secretion proteins"/>
    <property type="match status" value="1"/>
</dbReference>
<dbReference type="Gene3D" id="2.40.50.100">
    <property type="match status" value="1"/>
</dbReference>
<dbReference type="InterPro" id="IPR050465">
    <property type="entry name" value="UPF0194_transport"/>
</dbReference>
<reference evidence="3" key="1">
    <citation type="submission" date="2015-04" db="EMBL/GenBank/DDBJ databases">
        <authorList>
            <person name="Syromyatnikov M.Y."/>
            <person name="Popov V.N."/>
        </authorList>
    </citation>
    <scope>NUCLEOTIDE SEQUENCE</scope>
    <source>
        <strain evidence="3">MO-1</strain>
    </source>
</reference>
<name>A0A1S7LDH0_MAGMO</name>
<dbReference type="Gene3D" id="3.30.450.40">
    <property type="match status" value="1"/>
</dbReference>
<dbReference type="PANTHER" id="PTHR32347:SF23">
    <property type="entry name" value="BLL5650 PROTEIN"/>
    <property type="match status" value="1"/>
</dbReference>
<sequence>MKVTPNAKNISSKPAIVPTAVQKQLDVLKRQSQGLSALLQLERQSRKAQNIKELLFIMVNDTKRVLPYRQGLVWQNRSKKSVRISAASGVSTVDRNAPFIIWLTKVLGEIQPMVAETKPKARIIKMEDLPEKQREGWEKWSSGHSMVCPLVDTYGTITGGLFLSRDTPWRDEEVEILSMLMEGYSYVVTNLAHSKPSTWTKIVKIIFPRSLFKLAMVGAIAGSMFLPIRLSVLAPAEVVPFQPLVISSPLDGVVDTIHVKPNQKIAAGDVLFSLDDTTIRNQYEVARQAMEVAKAEYGTAAQQAFWDTESKSRLEWLQAQVEKKREEMEYNLELLRRVKIRAERPGIAVFTDVNDWLGKPVKVGEKVMVVANPAQVTVKSWVAVADAINMQPGAEVLFFLNIDPINPRPAKLYQASYEASMSPDSILAYSAKSVFAKGTEPPRIGLKGTAKIHGEEVSLFYYLFRRPMAYMRQTFGL</sequence>
<accession>A0A1S7LDH0</accession>
<keyword evidence="2" id="KW-0175">Coiled coil</keyword>
<evidence type="ECO:0000313" key="3">
    <source>
        <dbReference type="EMBL" id="CRH04453.1"/>
    </source>
</evidence>
<evidence type="ECO:0000256" key="1">
    <source>
        <dbReference type="ARBA" id="ARBA00004196"/>
    </source>
</evidence>
<evidence type="ECO:0000256" key="2">
    <source>
        <dbReference type="ARBA" id="ARBA00023054"/>
    </source>
</evidence>